<evidence type="ECO:0000256" key="1">
    <source>
        <dbReference type="ARBA" id="ARBA00022714"/>
    </source>
</evidence>
<dbReference type="AlphaFoldDB" id="A0A841FY12"/>
<dbReference type="GO" id="GO:0004497">
    <property type="term" value="F:monooxygenase activity"/>
    <property type="evidence" value="ECO:0007669"/>
    <property type="project" value="UniProtKB-ARBA"/>
</dbReference>
<evidence type="ECO:0000313" key="6">
    <source>
        <dbReference type="EMBL" id="MBB6038247.1"/>
    </source>
</evidence>
<protein>
    <submittedName>
        <fullName evidence="6">Nitrite reductase (NADH) small subunit</fullName>
        <ecNumber evidence="6">1.7.1.15</ecNumber>
    </submittedName>
</protein>
<evidence type="ECO:0000313" key="7">
    <source>
        <dbReference type="Proteomes" id="UP000548476"/>
    </source>
</evidence>
<keyword evidence="6" id="KW-0560">Oxidoreductase</keyword>
<name>A0A841FY12_9ACTN</name>
<evidence type="ECO:0000256" key="3">
    <source>
        <dbReference type="ARBA" id="ARBA00023004"/>
    </source>
</evidence>
<evidence type="ECO:0000259" key="5">
    <source>
        <dbReference type="PROSITE" id="PS51296"/>
    </source>
</evidence>
<keyword evidence="4" id="KW-0411">Iron-sulfur</keyword>
<dbReference type="GO" id="GO:0016705">
    <property type="term" value="F:oxidoreductase activity, acting on paired donors, with incorporation or reduction of molecular oxygen"/>
    <property type="evidence" value="ECO:0007669"/>
    <property type="project" value="UniProtKB-ARBA"/>
</dbReference>
<dbReference type="InterPro" id="IPR017941">
    <property type="entry name" value="Rieske_2Fe-2S"/>
</dbReference>
<comment type="caution">
    <text evidence="6">The sequence shown here is derived from an EMBL/GenBank/DDBJ whole genome shotgun (WGS) entry which is preliminary data.</text>
</comment>
<keyword evidence="3" id="KW-0408">Iron</keyword>
<dbReference type="Gene3D" id="2.102.10.10">
    <property type="entry name" value="Rieske [2Fe-2S] iron-sulphur domain"/>
    <property type="match status" value="1"/>
</dbReference>
<dbReference type="Pfam" id="PF00355">
    <property type="entry name" value="Rieske"/>
    <property type="match status" value="1"/>
</dbReference>
<accession>A0A841FY12</accession>
<dbReference type="EMBL" id="JACHGT010000015">
    <property type="protein sequence ID" value="MBB6038247.1"/>
    <property type="molecule type" value="Genomic_DNA"/>
</dbReference>
<dbReference type="PROSITE" id="PS51296">
    <property type="entry name" value="RIESKE"/>
    <property type="match status" value="1"/>
</dbReference>
<sequence length="84" mass="9335">MSHLLRQVTDDLILVDINGTRVLAQADCPHRGGRLLFSHVNERTLRITCPLHLSSFEIVDGRPVSGPSCDPLRIRAVLDPAERP</sequence>
<organism evidence="6 7">
    <name type="scientific">Phytomonospora endophytica</name>
    <dbReference type="NCBI Taxonomy" id="714109"/>
    <lineage>
        <taxon>Bacteria</taxon>
        <taxon>Bacillati</taxon>
        <taxon>Actinomycetota</taxon>
        <taxon>Actinomycetes</taxon>
        <taxon>Micromonosporales</taxon>
        <taxon>Micromonosporaceae</taxon>
        <taxon>Phytomonospora</taxon>
    </lineage>
</organism>
<dbReference type="RefSeq" id="WP_184791032.1">
    <property type="nucleotide sequence ID" value="NZ_BONT01000047.1"/>
</dbReference>
<keyword evidence="1" id="KW-0001">2Fe-2S</keyword>
<dbReference type="GO" id="GO:0051537">
    <property type="term" value="F:2 iron, 2 sulfur cluster binding"/>
    <property type="evidence" value="ECO:0007669"/>
    <property type="project" value="UniProtKB-KW"/>
</dbReference>
<feature type="domain" description="Rieske" evidence="5">
    <location>
        <begin position="1"/>
        <end position="84"/>
    </location>
</feature>
<dbReference type="Proteomes" id="UP000548476">
    <property type="component" value="Unassembled WGS sequence"/>
</dbReference>
<dbReference type="EC" id="1.7.1.15" evidence="6"/>
<gene>
    <name evidence="6" type="ORF">HNR73_006127</name>
</gene>
<proteinExistence type="predicted"/>
<dbReference type="InterPro" id="IPR036922">
    <property type="entry name" value="Rieske_2Fe-2S_sf"/>
</dbReference>
<keyword evidence="2" id="KW-0479">Metal-binding</keyword>
<evidence type="ECO:0000256" key="4">
    <source>
        <dbReference type="ARBA" id="ARBA00023014"/>
    </source>
</evidence>
<reference evidence="6 7" key="1">
    <citation type="submission" date="2020-08" db="EMBL/GenBank/DDBJ databases">
        <title>Genomic Encyclopedia of Type Strains, Phase IV (KMG-IV): sequencing the most valuable type-strain genomes for metagenomic binning, comparative biology and taxonomic classification.</title>
        <authorList>
            <person name="Goeker M."/>
        </authorList>
    </citation>
    <scope>NUCLEOTIDE SEQUENCE [LARGE SCALE GENOMIC DNA]</scope>
    <source>
        <strain evidence="6 7">YIM 65646</strain>
    </source>
</reference>
<keyword evidence="7" id="KW-1185">Reference proteome</keyword>
<dbReference type="GO" id="GO:0046872">
    <property type="term" value="F:metal ion binding"/>
    <property type="evidence" value="ECO:0007669"/>
    <property type="project" value="UniProtKB-KW"/>
</dbReference>
<dbReference type="GO" id="GO:0106316">
    <property type="term" value="F:nitrite reductase (NADH) activity"/>
    <property type="evidence" value="ECO:0007669"/>
    <property type="project" value="UniProtKB-EC"/>
</dbReference>
<evidence type="ECO:0000256" key="2">
    <source>
        <dbReference type="ARBA" id="ARBA00022723"/>
    </source>
</evidence>
<dbReference type="SUPFAM" id="SSF50022">
    <property type="entry name" value="ISP domain"/>
    <property type="match status" value="1"/>
</dbReference>